<dbReference type="VEuPathDB" id="VectorBase:MDOMA2_013139"/>
<gene>
    <name evidence="11" type="primary">LOC101895650</name>
</gene>
<dbReference type="Proteomes" id="UP001652621">
    <property type="component" value="Unplaced"/>
</dbReference>
<feature type="transmembrane region" description="Helical" evidence="8">
    <location>
        <begin position="354"/>
        <end position="375"/>
    </location>
</feature>
<reference evidence="11" key="1">
    <citation type="submission" date="2025-08" db="UniProtKB">
        <authorList>
            <consortium name="RefSeq"/>
        </authorList>
    </citation>
    <scope>IDENTIFICATION</scope>
    <source>
        <strain evidence="11">Aabys</strain>
        <tissue evidence="11">Whole body</tissue>
    </source>
</reference>
<keyword evidence="5 8" id="KW-0472">Membrane</keyword>
<proteinExistence type="predicted"/>
<dbReference type="KEGG" id="mde:101895650"/>
<dbReference type="PANTHER" id="PTHR42643:SF41">
    <property type="entry name" value="IONOTROPIC RECEPTOR 20A-RELATED"/>
    <property type="match status" value="1"/>
</dbReference>
<evidence type="ECO:0000256" key="7">
    <source>
        <dbReference type="ARBA" id="ARBA00023180"/>
    </source>
</evidence>
<feature type="transmembrane region" description="Helical" evidence="8">
    <location>
        <begin position="323"/>
        <end position="342"/>
    </location>
</feature>
<evidence type="ECO:0000256" key="2">
    <source>
        <dbReference type="ARBA" id="ARBA00022475"/>
    </source>
</evidence>
<dbReference type="PANTHER" id="PTHR42643">
    <property type="entry name" value="IONOTROPIC RECEPTOR 20A-RELATED"/>
    <property type="match status" value="1"/>
</dbReference>
<keyword evidence="10" id="KW-1185">Reference proteome</keyword>
<comment type="subcellular location">
    <subcellularLocation>
        <location evidence="1">Cell membrane</location>
        <topology evidence="1">Multi-pass membrane protein</topology>
    </subcellularLocation>
</comment>
<name>A0A9J7HZP8_MUSDO</name>
<feature type="chain" id="PRO_5039951909" evidence="9">
    <location>
        <begin position="19"/>
        <end position="568"/>
    </location>
</feature>
<keyword evidence="6" id="KW-0675">Receptor</keyword>
<evidence type="ECO:0000256" key="5">
    <source>
        <dbReference type="ARBA" id="ARBA00023136"/>
    </source>
</evidence>
<evidence type="ECO:0000313" key="11">
    <source>
        <dbReference type="RefSeq" id="XP_005179833.3"/>
    </source>
</evidence>
<keyword evidence="4 8" id="KW-1133">Transmembrane helix</keyword>
<keyword evidence="3 8" id="KW-0812">Transmembrane</keyword>
<dbReference type="OrthoDB" id="7912094at2759"/>
<protein>
    <submittedName>
        <fullName evidence="11">Uncharacterized protein LOC101895650</fullName>
    </submittedName>
</protein>
<feature type="transmembrane region" description="Helical" evidence="8">
    <location>
        <begin position="536"/>
        <end position="562"/>
    </location>
</feature>
<dbReference type="InterPro" id="IPR052192">
    <property type="entry name" value="Insect_Ionotropic_Sensory_Rcpt"/>
</dbReference>
<evidence type="ECO:0000256" key="1">
    <source>
        <dbReference type="ARBA" id="ARBA00004651"/>
    </source>
</evidence>
<dbReference type="RefSeq" id="XP_005179833.3">
    <property type="nucleotide sequence ID" value="XM_005179776.3"/>
</dbReference>
<dbReference type="Gene3D" id="1.10.287.70">
    <property type="match status" value="1"/>
</dbReference>
<keyword evidence="2" id="KW-1003">Cell membrane</keyword>
<evidence type="ECO:0000256" key="4">
    <source>
        <dbReference type="ARBA" id="ARBA00022989"/>
    </source>
</evidence>
<keyword evidence="9" id="KW-0732">Signal</keyword>
<evidence type="ECO:0000256" key="3">
    <source>
        <dbReference type="ARBA" id="ARBA00022692"/>
    </source>
</evidence>
<dbReference type="GO" id="GO:0005886">
    <property type="term" value="C:plasma membrane"/>
    <property type="evidence" value="ECO:0007669"/>
    <property type="project" value="UniProtKB-SubCell"/>
</dbReference>
<feature type="transmembrane region" description="Helical" evidence="8">
    <location>
        <begin position="292"/>
        <end position="311"/>
    </location>
</feature>
<accession>A0A9J7HZP8</accession>
<evidence type="ECO:0000256" key="6">
    <source>
        <dbReference type="ARBA" id="ARBA00023170"/>
    </source>
</evidence>
<feature type="signal peptide" evidence="9">
    <location>
        <begin position="1"/>
        <end position="18"/>
    </location>
</feature>
<sequence length="568" mass="65402">MMKYILLLILIRIEDIQTASIVQVIEKIRKEFDIYTLLLFVSHDATSEALDSPSLPQLVVVNETAKDLRRSQGQRVLSFIRLETTGLAELNEIIKPSLINLHLADILFYTNSTWSEETEWQWLFEWCWSEGFWRVLLMNDAAQLLSMDCIPEMSITSVTLEEYFAKRKHRLVNLQGYPVKVAVGHKPPRVSAFFDDEGNLQMGGYYGHIVNMFVEQFNATMDYIIMPNMSSYSVLSCIDSILEQTSDICGDAILFGNGIETTRPLHVVSSHLVVPFDKPLENYNYFRKPFTLDVWICIAISFVSSVVLLLIIEYKEYGRLRLVNSIFTTFSSFICSSFSVEHLSPKYHYGLETILIFSGFMLSNYYLAVLSSLLLTKIYEREIDSIQDVLDHNLTIVTTEFQQYVLEVTKASPQIRRQTVVFSEEEAVANMRKLNTEYVYFGLNAEIDFFLYQQKFLSRPRMKKLADEAVTTDIGEIPMRAYWPLQELLMSHMENIFSSGIVMYLETETFEDGIRQGDIAFIPNKDLSVAPLSLEYFVLCGLLLAGGYSLSFMCFITEIIVYKYCGRK</sequence>
<keyword evidence="7" id="KW-0325">Glycoprotein</keyword>
<evidence type="ECO:0000256" key="8">
    <source>
        <dbReference type="SAM" id="Phobius"/>
    </source>
</evidence>
<organism evidence="10 11">
    <name type="scientific">Musca domestica</name>
    <name type="common">House fly</name>
    <dbReference type="NCBI Taxonomy" id="7370"/>
    <lineage>
        <taxon>Eukaryota</taxon>
        <taxon>Metazoa</taxon>
        <taxon>Ecdysozoa</taxon>
        <taxon>Arthropoda</taxon>
        <taxon>Hexapoda</taxon>
        <taxon>Insecta</taxon>
        <taxon>Pterygota</taxon>
        <taxon>Neoptera</taxon>
        <taxon>Endopterygota</taxon>
        <taxon>Diptera</taxon>
        <taxon>Brachycera</taxon>
        <taxon>Muscomorpha</taxon>
        <taxon>Muscoidea</taxon>
        <taxon>Muscidae</taxon>
        <taxon>Musca</taxon>
    </lineage>
</organism>
<evidence type="ECO:0000256" key="9">
    <source>
        <dbReference type="SAM" id="SignalP"/>
    </source>
</evidence>
<dbReference type="AlphaFoldDB" id="A0A9J7HZP8"/>
<dbReference type="GeneID" id="101895650"/>
<evidence type="ECO:0000313" key="10">
    <source>
        <dbReference type="Proteomes" id="UP001652621"/>
    </source>
</evidence>